<dbReference type="Proteomes" id="UP000251251">
    <property type="component" value="Segment"/>
</dbReference>
<sequence>MELFGGIVTIQRGRLNKQTQRVESFTNEAVSFTSQFVMNIQKKIASEISKITYNHMRYEIVPKGTDIMRSLDGSDIDEVLNWKPKGFDSSTEFWNKVVIQMFQTKKVRLKPIYKKNKYTDTYYLDDLHLVNGDEEYKQSEVVTLISPFYLDNDTSILDQALASITTKLEQGKLRALYKVNANLDNGLGAFKEKAMTAIQAMQTSANFNGIGVTDAKADLIELKNSYSVLNQEEIDLIKSELLSSYFMNEKILLGTASQEEQIAFYNATIIPLLFQLEKELSYKLIPSSRRRQNSQNKYYERIVIDNQLFKFASLKDLISLYHENVNAPMFTVNQFLAMIGEQPREGGDVYLTNKNSVAVENFSDLAEMTKNLESEKKPVDETS</sequence>
<accession>A0A2Z2GUI1</accession>
<organism evidence="1 2">
    <name type="scientific">Lactococcus phage PLgW-1</name>
    <dbReference type="NCBI Taxonomy" id="1983536"/>
    <lineage>
        <taxon>Viruses</taxon>
        <taxon>Duplodnaviria</taxon>
        <taxon>Heunggongvirae</taxon>
        <taxon>Uroviricota</taxon>
        <taxon>Caudoviricetes</taxon>
        <taxon>Uwajimavirus</taxon>
        <taxon>Uwajimavirus PLgW1</taxon>
    </lineage>
</organism>
<evidence type="ECO:0000313" key="1">
    <source>
        <dbReference type="EMBL" id="ARQ94815.1"/>
    </source>
</evidence>
<gene>
    <name evidence="1" type="ORF">PLgW1_4</name>
</gene>
<dbReference type="EMBL" id="KY888143">
    <property type="protein sequence ID" value="ARQ94815.1"/>
    <property type="molecule type" value="Genomic_DNA"/>
</dbReference>
<reference evidence="1" key="1">
    <citation type="submission" date="2017-04" db="EMBL/GenBank/DDBJ databases">
        <title>Genome sequence and comparative analysis of three virulent Lactococcus garvieae phages, novel phages with genome architecture linking the 936 group phages of Lactococcus lactis.</title>
        <authorList>
            <person name="Hoai T.D."/>
            <person name="Nishiki I."/>
            <person name="Yoshida T."/>
            <person name="Nakai T."/>
        </authorList>
    </citation>
    <scope>NUCLEOTIDE SEQUENCE [LARGE SCALE GENOMIC DNA]</scope>
</reference>
<proteinExistence type="predicted"/>
<protein>
    <submittedName>
        <fullName evidence="1">Portal protein</fullName>
    </submittedName>
</protein>
<keyword evidence="2" id="KW-1185">Reference proteome</keyword>
<evidence type="ECO:0000313" key="2">
    <source>
        <dbReference type="Proteomes" id="UP000251251"/>
    </source>
</evidence>
<name>A0A2Z2GUI1_9CAUD</name>